<dbReference type="InterPro" id="IPR048469">
    <property type="entry name" value="YchJ-like_M"/>
</dbReference>
<organism evidence="2 3">
    <name type="scientific">Phytomonospora endophytica</name>
    <dbReference type="NCBI Taxonomy" id="714109"/>
    <lineage>
        <taxon>Bacteria</taxon>
        <taxon>Bacillati</taxon>
        <taxon>Actinomycetota</taxon>
        <taxon>Actinomycetes</taxon>
        <taxon>Micromonosporales</taxon>
        <taxon>Micromonosporaceae</taxon>
        <taxon>Phytomonospora</taxon>
    </lineage>
</organism>
<name>A0A841G2D6_9ACTN</name>
<reference evidence="2 3" key="1">
    <citation type="submission" date="2020-08" db="EMBL/GenBank/DDBJ databases">
        <title>Genomic Encyclopedia of Type Strains, Phase IV (KMG-IV): sequencing the most valuable type-strain genomes for metagenomic binning, comparative biology and taxonomic classification.</title>
        <authorList>
            <person name="Goeker M."/>
        </authorList>
    </citation>
    <scope>NUCLEOTIDE SEQUENCE [LARGE SCALE GENOMIC DNA]</scope>
    <source>
        <strain evidence="2 3">YIM 65646</strain>
    </source>
</reference>
<dbReference type="AlphaFoldDB" id="A0A841G2D6"/>
<sequence>MSRPTSPTCPCGFGTPYGDCCGRWRAEGPHAPTAELLMRSRFTAFARGDAPYLQATWHPLHRPARLNLGDSPRFTRLEIVATRGGGMLDTAGTVHFRAHYTDGTTPGVLEENSSFVREGGRWLYVAAIG</sequence>
<dbReference type="SUPFAM" id="SSF54427">
    <property type="entry name" value="NTF2-like"/>
    <property type="match status" value="1"/>
</dbReference>
<dbReference type="RefSeq" id="WP_184791720.1">
    <property type="nucleotide sequence ID" value="NZ_BONT01000060.1"/>
</dbReference>
<evidence type="ECO:0000259" key="1">
    <source>
        <dbReference type="Pfam" id="PF17775"/>
    </source>
</evidence>
<dbReference type="InterPro" id="IPR032710">
    <property type="entry name" value="NTF2-like_dom_sf"/>
</dbReference>
<evidence type="ECO:0000313" key="2">
    <source>
        <dbReference type="EMBL" id="MBB6038859.1"/>
    </source>
</evidence>
<keyword evidence="3" id="KW-1185">Reference proteome</keyword>
<dbReference type="EMBL" id="JACHGT010000018">
    <property type="protein sequence ID" value="MBB6038859.1"/>
    <property type="molecule type" value="Genomic_DNA"/>
</dbReference>
<feature type="domain" description="YchJ-like middle NTF2-like" evidence="1">
    <location>
        <begin position="33"/>
        <end position="126"/>
    </location>
</feature>
<proteinExistence type="predicted"/>
<dbReference type="Pfam" id="PF17775">
    <property type="entry name" value="YchJ_M-like"/>
    <property type="match status" value="1"/>
</dbReference>
<dbReference type="Proteomes" id="UP000548476">
    <property type="component" value="Unassembled WGS sequence"/>
</dbReference>
<protein>
    <submittedName>
        <fullName evidence="2">SEC-C motif-containing protein</fullName>
    </submittedName>
</protein>
<comment type="caution">
    <text evidence="2">The sequence shown here is derived from an EMBL/GenBank/DDBJ whole genome shotgun (WGS) entry which is preliminary data.</text>
</comment>
<accession>A0A841G2D6</accession>
<dbReference type="Gene3D" id="3.10.450.50">
    <property type="match status" value="1"/>
</dbReference>
<gene>
    <name evidence="2" type="ORF">HNR73_006745</name>
</gene>
<evidence type="ECO:0000313" key="3">
    <source>
        <dbReference type="Proteomes" id="UP000548476"/>
    </source>
</evidence>